<reference evidence="10" key="1">
    <citation type="journal article" date="2020" name="Nat. Commun.">
        <title>Large-scale genome sequencing of mycorrhizal fungi provides insights into the early evolution of symbiotic traits.</title>
        <authorList>
            <person name="Miyauchi S."/>
            <person name="Kiss E."/>
            <person name="Kuo A."/>
            <person name="Drula E."/>
            <person name="Kohler A."/>
            <person name="Sanchez-Garcia M."/>
            <person name="Morin E."/>
            <person name="Andreopoulos B."/>
            <person name="Barry K.W."/>
            <person name="Bonito G."/>
            <person name="Buee M."/>
            <person name="Carver A."/>
            <person name="Chen C."/>
            <person name="Cichocki N."/>
            <person name="Clum A."/>
            <person name="Culley D."/>
            <person name="Crous P.W."/>
            <person name="Fauchery L."/>
            <person name="Girlanda M."/>
            <person name="Hayes R.D."/>
            <person name="Keri Z."/>
            <person name="LaButti K."/>
            <person name="Lipzen A."/>
            <person name="Lombard V."/>
            <person name="Magnuson J."/>
            <person name="Maillard F."/>
            <person name="Murat C."/>
            <person name="Nolan M."/>
            <person name="Ohm R.A."/>
            <person name="Pangilinan J."/>
            <person name="Pereira M.F."/>
            <person name="Perotto S."/>
            <person name="Peter M."/>
            <person name="Pfister S."/>
            <person name="Riley R."/>
            <person name="Sitrit Y."/>
            <person name="Stielow J.B."/>
            <person name="Szollosi G."/>
            <person name="Zifcakova L."/>
            <person name="Stursova M."/>
            <person name="Spatafora J.W."/>
            <person name="Tedersoo L."/>
            <person name="Vaario L.M."/>
            <person name="Yamada A."/>
            <person name="Yan M."/>
            <person name="Wang P."/>
            <person name="Xu J."/>
            <person name="Bruns T."/>
            <person name="Baldrian P."/>
            <person name="Vilgalys R."/>
            <person name="Dunand C."/>
            <person name="Henrissat B."/>
            <person name="Grigoriev I.V."/>
            <person name="Hibbett D."/>
            <person name="Nagy L.G."/>
            <person name="Martin F.M."/>
        </authorList>
    </citation>
    <scope>NUCLEOTIDE SEQUENCE</scope>
    <source>
        <strain evidence="10">UH-Tt-Lm1</strain>
    </source>
</reference>
<feature type="compositionally biased region" description="Acidic residues" evidence="8">
    <location>
        <begin position="292"/>
        <end position="303"/>
    </location>
</feature>
<dbReference type="GO" id="GO:0016787">
    <property type="term" value="F:hydrolase activity"/>
    <property type="evidence" value="ECO:0007669"/>
    <property type="project" value="UniProtKB-KW"/>
</dbReference>
<dbReference type="SMART" id="SM00318">
    <property type="entry name" value="SNc"/>
    <property type="match status" value="1"/>
</dbReference>
<feature type="region of interest" description="Disordered" evidence="8">
    <location>
        <begin position="275"/>
        <end position="305"/>
    </location>
</feature>
<proteinExistence type="inferred from homology"/>
<comment type="subcellular location">
    <subcellularLocation>
        <location evidence="1">Membrane</location>
        <topology evidence="1">Single-pass membrane protein</topology>
    </subcellularLocation>
    <subcellularLocation>
        <location evidence="2">Mitochondrion</location>
    </subcellularLocation>
</comment>
<evidence type="ECO:0000313" key="10">
    <source>
        <dbReference type="EMBL" id="KAF9784412.1"/>
    </source>
</evidence>
<sequence length="317" mass="36720">MWLPWSSSRAPSNSPQANNERSFPEDLRFQQAEQDVVHLGRAWGELTQLSSAGYALLAFGASALLYTGWLAHRKWDPVYSRYFKRIRRHYEVPDSYIKEKRYMKGIVTSVPDGDGFSFLHTPGPGWRWPLKFRRLPYVGPKGSSEVMRMRMAAVDAPEVGKGETEGQPFSAESQKWLESQVLGRTIYCQLLKRESQYGRMIVLPFLPRRFIPWWFTGNRGTNLSEEIIRRGWAFVYESTAGEFPHPEKREGYLTLMAEAQKAKVGMWKHGTSLETPAQYKKRTKQGIPPETTDSDSDENEEEASWFRRSLKRVFRSH</sequence>
<dbReference type="GO" id="GO:0004519">
    <property type="term" value="F:endonuclease activity"/>
    <property type="evidence" value="ECO:0007669"/>
    <property type="project" value="UniProtKB-KW"/>
</dbReference>
<dbReference type="Pfam" id="PF00565">
    <property type="entry name" value="SNase"/>
    <property type="match status" value="1"/>
</dbReference>
<protein>
    <submittedName>
        <fullName evidence="10">SNase-domain-containing protein</fullName>
    </submittedName>
</protein>
<keyword evidence="7" id="KW-0106">Calcium</keyword>
<organism evidence="10 11">
    <name type="scientific">Thelephora terrestris</name>
    <dbReference type="NCBI Taxonomy" id="56493"/>
    <lineage>
        <taxon>Eukaryota</taxon>
        <taxon>Fungi</taxon>
        <taxon>Dikarya</taxon>
        <taxon>Basidiomycota</taxon>
        <taxon>Agaricomycotina</taxon>
        <taxon>Agaricomycetes</taxon>
        <taxon>Thelephorales</taxon>
        <taxon>Thelephoraceae</taxon>
        <taxon>Thelephora</taxon>
    </lineage>
</organism>
<evidence type="ECO:0000256" key="3">
    <source>
        <dbReference type="ARBA" id="ARBA00005435"/>
    </source>
</evidence>
<dbReference type="PANTHER" id="PTHR12302:SF3">
    <property type="entry name" value="SERINE_THREONINE-PROTEIN KINASE 31"/>
    <property type="match status" value="1"/>
</dbReference>
<dbReference type="OrthoDB" id="430293at2759"/>
<evidence type="ECO:0000256" key="7">
    <source>
        <dbReference type="ARBA" id="ARBA00022837"/>
    </source>
</evidence>
<dbReference type="Proteomes" id="UP000736335">
    <property type="component" value="Unassembled WGS sequence"/>
</dbReference>
<feature type="compositionally biased region" description="Polar residues" evidence="8">
    <location>
        <begin position="1"/>
        <end position="21"/>
    </location>
</feature>
<comment type="similarity">
    <text evidence="3">Belongs to the LCL3 family.</text>
</comment>
<evidence type="ECO:0000256" key="5">
    <source>
        <dbReference type="ARBA" id="ARBA00022759"/>
    </source>
</evidence>
<feature type="domain" description="TNase-like" evidence="9">
    <location>
        <begin position="101"/>
        <end position="269"/>
    </location>
</feature>
<evidence type="ECO:0000259" key="9">
    <source>
        <dbReference type="PROSITE" id="PS50830"/>
    </source>
</evidence>
<name>A0A9P6HCR2_9AGAM</name>
<evidence type="ECO:0000256" key="4">
    <source>
        <dbReference type="ARBA" id="ARBA00022722"/>
    </source>
</evidence>
<dbReference type="Gene3D" id="2.40.50.90">
    <property type="match status" value="1"/>
</dbReference>
<evidence type="ECO:0000256" key="8">
    <source>
        <dbReference type="SAM" id="MobiDB-lite"/>
    </source>
</evidence>
<dbReference type="InterPro" id="IPR016071">
    <property type="entry name" value="Staphylococal_nuclease_OB-fold"/>
</dbReference>
<evidence type="ECO:0000256" key="2">
    <source>
        <dbReference type="ARBA" id="ARBA00004173"/>
    </source>
</evidence>
<dbReference type="SUPFAM" id="SSF50199">
    <property type="entry name" value="Staphylococcal nuclease"/>
    <property type="match status" value="1"/>
</dbReference>
<evidence type="ECO:0000256" key="6">
    <source>
        <dbReference type="ARBA" id="ARBA00022801"/>
    </source>
</evidence>
<keyword evidence="6" id="KW-0378">Hydrolase</keyword>
<dbReference type="InterPro" id="IPR035437">
    <property type="entry name" value="SNase_OB-fold_sf"/>
</dbReference>
<dbReference type="GO" id="GO:0016020">
    <property type="term" value="C:membrane"/>
    <property type="evidence" value="ECO:0007669"/>
    <property type="project" value="UniProtKB-SubCell"/>
</dbReference>
<evidence type="ECO:0000313" key="11">
    <source>
        <dbReference type="Proteomes" id="UP000736335"/>
    </source>
</evidence>
<dbReference type="AlphaFoldDB" id="A0A9P6HCR2"/>
<reference evidence="10" key="2">
    <citation type="submission" date="2020-11" db="EMBL/GenBank/DDBJ databases">
        <authorList>
            <consortium name="DOE Joint Genome Institute"/>
            <person name="Kuo A."/>
            <person name="Miyauchi S."/>
            <person name="Kiss E."/>
            <person name="Drula E."/>
            <person name="Kohler A."/>
            <person name="Sanchez-Garcia M."/>
            <person name="Andreopoulos B."/>
            <person name="Barry K.W."/>
            <person name="Bonito G."/>
            <person name="Buee M."/>
            <person name="Carver A."/>
            <person name="Chen C."/>
            <person name="Cichocki N."/>
            <person name="Clum A."/>
            <person name="Culley D."/>
            <person name="Crous P.W."/>
            <person name="Fauchery L."/>
            <person name="Girlanda M."/>
            <person name="Hayes R."/>
            <person name="Keri Z."/>
            <person name="Labutti K."/>
            <person name="Lipzen A."/>
            <person name="Lombard V."/>
            <person name="Magnuson J."/>
            <person name="Maillard F."/>
            <person name="Morin E."/>
            <person name="Murat C."/>
            <person name="Nolan M."/>
            <person name="Ohm R."/>
            <person name="Pangilinan J."/>
            <person name="Pereira M."/>
            <person name="Perotto S."/>
            <person name="Peter M."/>
            <person name="Riley R."/>
            <person name="Sitrit Y."/>
            <person name="Stielow B."/>
            <person name="Szollosi G."/>
            <person name="Zifcakova L."/>
            <person name="Stursova M."/>
            <person name="Spatafora J.W."/>
            <person name="Tedersoo L."/>
            <person name="Vaario L.-M."/>
            <person name="Yamada A."/>
            <person name="Yan M."/>
            <person name="Wang P."/>
            <person name="Xu J."/>
            <person name="Bruns T."/>
            <person name="Baldrian P."/>
            <person name="Vilgalys R."/>
            <person name="Henrissat B."/>
            <person name="Grigoriev I.V."/>
            <person name="Hibbett D."/>
            <person name="Nagy L.G."/>
            <person name="Martin F.M."/>
        </authorList>
    </citation>
    <scope>NUCLEOTIDE SEQUENCE</scope>
    <source>
        <strain evidence="10">UH-Tt-Lm1</strain>
    </source>
</reference>
<dbReference type="EMBL" id="WIUZ02000008">
    <property type="protein sequence ID" value="KAF9784412.1"/>
    <property type="molecule type" value="Genomic_DNA"/>
</dbReference>
<dbReference type="PROSITE" id="PS50830">
    <property type="entry name" value="TNASE_3"/>
    <property type="match status" value="1"/>
</dbReference>
<dbReference type="GO" id="GO:0005739">
    <property type="term" value="C:mitochondrion"/>
    <property type="evidence" value="ECO:0007669"/>
    <property type="project" value="UniProtKB-SubCell"/>
</dbReference>
<keyword evidence="11" id="KW-1185">Reference proteome</keyword>
<evidence type="ECO:0000256" key="1">
    <source>
        <dbReference type="ARBA" id="ARBA00004167"/>
    </source>
</evidence>
<accession>A0A9P6HCR2</accession>
<keyword evidence="5" id="KW-0255">Endonuclease</keyword>
<comment type="caution">
    <text evidence="10">The sequence shown here is derived from an EMBL/GenBank/DDBJ whole genome shotgun (WGS) entry which is preliminary data.</text>
</comment>
<keyword evidence="4" id="KW-0540">Nuclease</keyword>
<feature type="region of interest" description="Disordered" evidence="8">
    <location>
        <begin position="1"/>
        <end position="22"/>
    </location>
</feature>
<dbReference type="PANTHER" id="PTHR12302">
    <property type="entry name" value="EBNA2 BINDING PROTEIN P100"/>
    <property type="match status" value="1"/>
</dbReference>
<gene>
    <name evidence="10" type="ORF">BJ322DRAFT_1006652</name>
</gene>